<evidence type="ECO:0000313" key="3">
    <source>
        <dbReference type="Proteomes" id="UP001054837"/>
    </source>
</evidence>
<dbReference type="EMBL" id="BPLQ01000392">
    <property type="protein sequence ID" value="GIX70744.1"/>
    <property type="molecule type" value="Genomic_DNA"/>
</dbReference>
<gene>
    <name evidence="2" type="ORF">CDAR_172431</name>
</gene>
<name>A0AAV4MFH7_9ARAC</name>
<sequence>MMKKIIQTLQKLKPLSPAQFYYINSAVFIYLIPARSTKAQTAGTRKPSTKAKPKSKNGNNLRNRKSFTILIRQSFCDSIVEHLIEMKTKTVGKWGQRNDQVVKKEITTSSQHRNFTY</sequence>
<dbReference type="Proteomes" id="UP001054837">
    <property type="component" value="Unassembled WGS sequence"/>
</dbReference>
<evidence type="ECO:0000256" key="1">
    <source>
        <dbReference type="SAM" id="MobiDB-lite"/>
    </source>
</evidence>
<reference evidence="2 3" key="1">
    <citation type="submission" date="2021-06" db="EMBL/GenBank/DDBJ databases">
        <title>Caerostris darwini draft genome.</title>
        <authorList>
            <person name="Kono N."/>
            <person name="Arakawa K."/>
        </authorList>
    </citation>
    <scope>NUCLEOTIDE SEQUENCE [LARGE SCALE GENOMIC DNA]</scope>
</reference>
<evidence type="ECO:0000313" key="2">
    <source>
        <dbReference type="EMBL" id="GIX70744.1"/>
    </source>
</evidence>
<keyword evidence="3" id="KW-1185">Reference proteome</keyword>
<accession>A0AAV4MFH7</accession>
<feature type="region of interest" description="Disordered" evidence="1">
    <location>
        <begin position="37"/>
        <end position="63"/>
    </location>
</feature>
<dbReference type="AlphaFoldDB" id="A0AAV4MFH7"/>
<proteinExistence type="predicted"/>
<protein>
    <submittedName>
        <fullName evidence="2">Uncharacterized protein</fullName>
    </submittedName>
</protein>
<organism evidence="2 3">
    <name type="scientific">Caerostris darwini</name>
    <dbReference type="NCBI Taxonomy" id="1538125"/>
    <lineage>
        <taxon>Eukaryota</taxon>
        <taxon>Metazoa</taxon>
        <taxon>Ecdysozoa</taxon>
        <taxon>Arthropoda</taxon>
        <taxon>Chelicerata</taxon>
        <taxon>Arachnida</taxon>
        <taxon>Araneae</taxon>
        <taxon>Araneomorphae</taxon>
        <taxon>Entelegynae</taxon>
        <taxon>Araneoidea</taxon>
        <taxon>Araneidae</taxon>
        <taxon>Caerostris</taxon>
    </lineage>
</organism>
<comment type="caution">
    <text evidence="2">The sequence shown here is derived from an EMBL/GenBank/DDBJ whole genome shotgun (WGS) entry which is preliminary data.</text>
</comment>